<evidence type="ECO:0000313" key="12">
    <source>
        <dbReference type="Proteomes" id="UP000008633"/>
    </source>
</evidence>
<name>E6X1H0_NITSE</name>
<dbReference type="PRINTS" id="PR01506">
    <property type="entry name" value="TATBPROTEIN"/>
</dbReference>
<dbReference type="InterPro" id="IPR018448">
    <property type="entry name" value="TatB"/>
</dbReference>
<dbReference type="AlphaFoldDB" id="E6X1H0"/>
<keyword evidence="5 9" id="KW-0653">Protein transport</keyword>
<dbReference type="PDB" id="9E06">
    <property type="method" value="EM"/>
    <property type="resolution" value="3.10 A"/>
    <property type="chains" value="B/D/F=1-185"/>
</dbReference>
<evidence type="ECO:0007829" key="14">
    <source>
        <dbReference type="PDB" id="9E04"/>
    </source>
</evidence>
<evidence type="ECO:0000256" key="3">
    <source>
        <dbReference type="ARBA" id="ARBA00022475"/>
    </source>
</evidence>
<gene>
    <name evidence="11" type="ordered locus">Nitsa_0635</name>
</gene>
<dbReference type="Proteomes" id="UP000008633">
    <property type="component" value="Chromosome"/>
</dbReference>
<dbReference type="GO" id="GO:0043953">
    <property type="term" value="P:protein transport by the Tat complex"/>
    <property type="evidence" value="ECO:0007669"/>
    <property type="project" value="UniProtKB-UniRule"/>
</dbReference>
<keyword evidence="2 9" id="KW-0813">Transport</keyword>
<evidence type="ECO:0000256" key="1">
    <source>
        <dbReference type="ARBA" id="ARBA00004167"/>
    </source>
</evidence>
<dbReference type="GO" id="GO:0008320">
    <property type="term" value="F:protein transmembrane transporter activity"/>
    <property type="evidence" value="ECO:0007669"/>
    <property type="project" value="UniProtKB-UniRule"/>
</dbReference>
<keyword evidence="13 14" id="KW-0002">3D-structure</keyword>
<dbReference type="RefSeq" id="WP_013553598.1">
    <property type="nucleotide sequence ID" value="NC_014935.1"/>
</dbReference>
<reference evidence="12" key="2">
    <citation type="submission" date="2011-01" db="EMBL/GenBank/DDBJ databases">
        <title>The complete genome of Nitratifractor salsuginis DSM 16511.</title>
        <authorList>
            <consortium name="US DOE Joint Genome Institute (JGI-PGF)"/>
            <person name="Lucas S."/>
            <person name="Copeland A."/>
            <person name="Lapidus A."/>
            <person name="Bruce D."/>
            <person name="Goodwin L."/>
            <person name="Pitluck S."/>
            <person name="Kyrpides N."/>
            <person name="Mavromatis K."/>
            <person name="Ivanova N."/>
            <person name="Mikhailova N."/>
            <person name="Zeytun A."/>
            <person name="Detter J.C."/>
            <person name="Tapia R."/>
            <person name="Han C."/>
            <person name="Land M."/>
            <person name="Hauser L."/>
            <person name="Markowitz V."/>
            <person name="Cheng J.-F."/>
            <person name="Hugenholtz P."/>
            <person name="Woyke T."/>
            <person name="Wu D."/>
            <person name="Tindall B."/>
            <person name="Schuetze A."/>
            <person name="Brambilla E."/>
            <person name="Klenk H.-P."/>
            <person name="Eisen J.A."/>
        </authorList>
    </citation>
    <scope>NUCLEOTIDE SEQUENCE [LARGE SCALE GENOMIC DNA]</scope>
    <source>
        <strain evidence="12">DSM 16511 / JCM 12458 / E9I37-1</strain>
    </source>
</reference>
<dbReference type="GO" id="GO:0033281">
    <property type="term" value="C:TAT protein transport complex"/>
    <property type="evidence" value="ECO:0007669"/>
    <property type="project" value="UniProtKB-UniRule"/>
</dbReference>
<dbReference type="EMDB" id="EMD-47348"/>
<keyword evidence="6 9" id="KW-1133">Transmembrane helix</keyword>
<dbReference type="KEGG" id="nsa:Nitsa_0635"/>
<dbReference type="PDB" id="9E02">
    <property type="method" value="EM"/>
    <property type="resolution" value="2.50 A"/>
    <property type="chains" value="B/D/F=1-185"/>
</dbReference>
<dbReference type="NCBIfam" id="TIGR01410">
    <property type="entry name" value="tatB"/>
    <property type="match status" value="1"/>
</dbReference>
<keyword evidence="4 9" id="KW-0812">Transmembrane</keyword>
<evidence type="ECO:0000256" key="8">
    <source>
        <dbReference type="ARBA" id="ARBA00023136"/>
    </source>
</evidence>
<keyword evidence="7 9" id="KW-0811">Translocation</keyword>
<dbReference type="Gene3D" id="1.20.5.3310">
    <property type="match status" value="1"/>
</dbReference>
<keyword evidence="12" id="KW-1185">Reference proteome</keyword>
<dbReference type="HAMAP" id="MF_00237">
    <property type="entry name" value="TatB"/>
    <property type="match status" value="1"/>
</dbReference>
<keyword evidence="9" id="KW-0997">Cell inner membrane</keyword>
<accession>E6X1H0</accession>
<comment type="subcellular location">
    <subcellularLocation>
        <location evidence="9">Cell inner membrane</location>
        <topology evidence="9">Single-pass membrane protein</topology>
    </subcellularLocation>
    <subcellularLocation>
        <location evidence="1">Membrane</location>
        <topology evidence="1">Single-pass membrane protein</topology>
    </subcellularLocation>
</comment>
<evidence type="ECO:0000256" key="4">
    <source>
        <dbReference type="ARBA" id="ARBA00022692"/>
    </source>
</evidence>
<sequence length="185" mass="20378">MFGMGFSEILVIALVAILFLGPDKLPEAMVQIAKFFNSVRKTINEAKSTFEEELHLKELKEEALSYRQSLSEVGSDISGFKNAISNHTDELQEAIEIARSGMPTDRLNESVDDLLEEDEPTGETSQRPGVTEYKEMARKALEEAENSAEAQTAETPSVEDKGPESSPKESSRPAGFKHLDNEANA</sequence>
<reference evidence="11 12" key="1">
    <citation type="journal article" date="2011" name="Stand. Genomic Sci.">
        <title>Complete genome sequence of Nitratifractor salsuginis type strain (E9I37-1).</title>
        <authorList>
            <person name="Anderson I."/>
            <person name="Sikorski J."/>
            <person name="Zeytun A."/>
            <person name="Nolan M."/>
            <person name="Lapidus A."/>
            <person name="Lucas S."/>
            <person name="Hammon N."/>
            <person name="Deshpande S."/>
            <person name="Cheng J.F."/>
            <person name="Tapia R."/>
            <person name="Han C."/>
            <person name="Goodwin L."/>
            <person name="Pitluck S."/>
            <person name="Liolios K."/>
            <person name="Pagani I."/>
            <person name="Ivanova N."/>
            <person name="Huntemann M."/>
            <person name="Mavromatis K."/>
            <person name="Ovchinikova G."/>
            <person name="Pati A."/>
            <person name="Chen A."/>
            <person name="Palaniappan K."/>
            <person name="Land M."/>
            <person name="Hauser L."/>
            <person name="Brambilla E.M."/>
            <person name="Ngatchou-Djao O.D."/>
            <person name="Rohde M."/>
            <person name="Tindall B.J."/>
            <person name="Goker M."/>
            <person name="Detter J.C."/>
            <person name="Woyke T."/>
            <person name="Bristow J."/>
            <person name="Eisen J.A."/>
            <person name="Markowitz V."/>
            <person name="Hugenholtz P."/>
            <person name="Klenk H.P."/>
            <person name="Kyrpides N.C."/>
        </authorList>
    </citation>
    <scope>NUCLEOTIDE SEQUENCE [LARGE SCALE GENOMIC DNA]</scope>
    <source>
        <strain evidence="12">DSM 16511 / JCM 12458 / E9I37-1</strain>
    </source>
</reference>
<dbReference type="PANTHER" id="PTHR33162">
    <property type="entry name" value="SEC-INDEPENDENT PROTEIN TRANSLOCASE PROTEIN TATA, CHLOROPLASTIC"/>
    <property type="match status" value="1"/>
</dbReference>
<feature type="region of interest" description="Disordered" evidence="10">
    <location>
        <begin position="114"/>
        <end position="185"/>
    </location>
</feature>
<evidence type="ECO:0000256" key="9">
    <source>
        <dbReference type="HAMAP-Rule" id="MF_00237"/>
    </source>
</evidence>
<dbReference type="EMDB" id="EMD-47350"/>
<evidence type="ECO:0000256" key="2">
    <source>
        <dbReference type="ARBA" id="ARBA00022448"/>
    </source>
</evidence>
<dbReference type="EMDB" id="EMD-47346"/>
<dbReference type="PANTHER" id="PTHR33162:SF1">
    <property type="entry name" value="SEC-INDEPENDENT PROTEIN TRANSLOCASE PROTEIN TATA, CHLOROPLASTIC"/>
    <property type="match status" value="1"/>
</dbReference>
<dbReference type="STRING" id="749222.Nitsa_0635"/>
<dbReference type="InterPro" id="IPR003369">
    <property type="entry name" value="TatA/B/E"/>
</dbReference>
<dbReference type="Pfam" id="PF02416">
    <property type="entry name" value="TatA_B_E"/>
    <property type="match status" value="1"/>
</dbReference>
<protein>
    <recommendedName>
        <fullName evidence="9">Sec-independent protein translocase protein TatB homolog</fullName>
    </recommendedName>
</protein>
<evidence type="ECO:0000256" key="6">
    <source>
        <dbReference type="ARBA" id="ARBA00022989"/>
    </source>
</evidence>
<reference evidence="13 14" key="3">
    <citation type="submission" date="2024-10" db="PDB data bank">
        <title>Structure of the twin-arginine protein translocation pathway core complex and the molecular basis for substrate recognition.</title>
        <authorList>
            <person name="Deme J.C."/>
            <person name="Bryant O.J."/>
            <person name="Berks B.C."/>
            <person name="Lea S.M."/>
        </authorList>
    </citation>
    <scope>STRUCTURE BY ELECTRON MICROSCOPY (2.50 ANGSTROMS)</scope>
</reference>
<feature type="compositionally biased region" description="Basic and acidic residues" evidence="10">
    <location>
        <begin position="158"/>
        <end position="185"/>
    </location>
</feature>
<proteinExistence type="evidence at protein level"/>
<dbReference type="OrthoDB" id="5373084at2"/>
<evidence type="ECO:0000313" key="11">
    <source>
        <dbReference type="EMBL" id="ADV45903.1"/>
    </source>
</evidence>
<organism evidence="11 12">
    <name type="scientific">Nitratifractor salsuginis (strain DSM 16511 / JCM 12458 / E9I37-1)</name>
    <dbReference type="NCBI Taxonomy" id="749222"/>
    <lineage>
        <taxon>Bacteria</taxon>
        <taxon>Pseudomonadati</taxon>
        <taxon>Campylobacterota</taxon>
        <taxon>Epsilonproteobacteria</taxon>
        <taxon>Campylobacterales</taxon>
        <taxon>Sulfurovaceae</taxon>
        <taxon>Nitratifractor</taxon>
    </lineage>
</organism>
<evidence type="ECO:0000256" key="7">
    <source>
        <dbReference type="ARBA" id="ARBA00023010"/>
    </source>
</evidence>
<keyword evidence="8 9" id="KW-0472">Membrane</keyword>
<evidence type="ECO:0000256" key="10">
    <source>
        <dbReference type="SAM" id="MobiDB-lite"/>
    </source>
</evidence>
<dbReference type="EMBL" id="CP002452">
    <property type="protein sequence ID" value="ADV45903.1"/>
    <property type="molecule type" value="Genomic_DNA"/>
</dbReference>
<feature type="compositionally biased region" description="Basic and acidic residues" evidence="10">
    <location>
        <begin position="132"/>
        <end position="142"/>
    </location>
</feature>
<comment type="similarity">
    <text evidence="9">Belongs to the TatB family.</text>
</comment>
<evidence type="ECO:0000256" key="5">
    <source>
        <dbReference type="ARBA" id="ARBA00022927"/>
    </source>
</evidence>
<dbReference type="PDB" id="9E04">
    <property type="method" value="EM"/>
    <property type="resolution" value="3.20 A"/>
    <property type="chains" value="B/D/F=1-185"/>
</dbReference>
<evidence type="ECO:0007829" key="13">
    <source>
        <dbReference type="PDB" id="9E02"/>
    </source>
</evidence>
<dbReference type="eggNOG" id="COG1826">
    <property type="taxonomic scope" value="Bacteria"/>
</dbReference>
<dbReference type="HOGENOM" id="CLU_086034_0_4_7"/>
<keyword evidence="3 9" id="KW-1003">Cell membrane</keyword>